<sequence>MRSSAVLRFETILRFDTVLRAKAVLRSKTVLASRMAVAGAVAATALVLSAPFGTAAAADLVWEVENPFRFFKRTSAFDLHERAYKAVRGAAEDPVPGNIVWRTERRLNDPDCRDRSSPTSCAATAGRGYEKSRLGWAAQTLDFTCYDRDARPRRYPTVCERQYSWGRAKEDTILPDAHTVIVRLAPEHLATATGDCTWTWQPRRGGAGETVRQACGRPFVIKRVPFSTSRAASGASVAVRLPDGRELADPNVVVEDVLVVAMGDSFASGESNPDRPVVFSAGREMVYDPVNTRDDVATRSMRAPVYGVASAPEGTNPKALPKRLMEDEVKGLIFRPTSAEFQAAFDRSRAQWLSADCHRSQYGYPFRVGIQLALENRHRAVSFVSLACSGSDTVEGLFGPREPREQTTGPNAQKSVVPQLDQLTELICRPGAPRSRDVTYTLPTYSIGSTSISSQTFTKFWCPPESRKRPIDLVLLSIGGNDVGFGALVAYGITESAADLAPIAGLVGRTLRFEPPVARAYLDVLDRRMKAVKDAFVDGFGIDPSTVLHNAYEPVEFDESGRVCGLQPTLGLDVHPKLQYSQARVQQVSDFTRELRARQECIADARKRPGCPRLATGAGTGFRFVTEHTNLFAKRGVCARDPQRALADQVNMAMPRLSLRTDDFQPYSPAAALPYGKRWRLIHSPNDAFLTANTHREGISPFDILQPAYAALYSGAFHPTAEGHAIVADTVVRHARDIVDRRAIVDAR</sequence>
<gene>
    <name evidence="1" type="ORF">PQJ73_25005</name>
</gene>
<dbReference type="Proteomes" id="UP001165652">
    <property type="component" value="Unassembled WGS sequence"/>
</dbReference>
<dbReference type="InterPro" id="IPR037460">
    <property type="entry name" value="SEST-like"/>
</dbReference>
<dbReference type="InterPro" id="IPR036514">
    <property type="entry name" value="SGNH_hydro_sf"/>
</dbReference>
<dbReference type="PANTHER" id="PTHR37981:SF1">
    <property type="entry name" value="SGNH HYDROLASE-TYPE ESTERASE DOMAIN-CONTAINING PROTEIN"/>
    <property type="match status" value="1"/>
</dbReference>
<dbReference type="RefSeq" id="WP_272779785.1">
    <property type="nucleotide sequence ID" value="NZ_JAQQLI010000056.1"/>
</dbReference>
<comment type="caution">
    <text evidence="1">The sequence shown here is derived from an EMBL/GenBank/DDBJ whole genome shotgun (WGS) entry which is preliminary data.</text>
</comment>
<dbReference type="EMBL" id="JAQQLI010000056">
    <property type="protein sequence ID" value="MDC7788954.1"/>
    <property type="molecule type" value="Genomic_DNA"/>
</dbReference>
<dbReference type="PANTHER" id="PTHR37981">
    <property type="entry name" value="LIPASE 2"/>
    <property type="match status" value="1"/>
</dbReference>
<dbReference type="SUPFAM" id="SSF52266">
    <property type="entry name" value="SGNH hydrolase"/>
    <property type="match status" value="1"/>
</dbReference>
<name>A0ABT5JH95_RHOTP</name>
<keyword evidence="2" id="KW-1185">Reference proteome</keyword>
<accession>A0ABT5JH95</accession>
<reference evidence="1" key="1">
    <citation type="journal article" date="2023" name="Microbiol Resour">
        <title>Genome Sequences of Rhodoplanes serenus and Two Thermotolerant Strains, Rhodoplanes tepidamans and 'Rhodoplanes cryptolactis,' Further Refine the Genus.</title>
        <authorList>
            <person name="Rayyan A.A."/>
            <person name="Kyndt J.A."/>
        </authorList>
    </citation>
    <scope>NUCLEOTIDE SEQUENCE</scope>
    <source>
        <strain evidence="1">DSM 9987</strain>
    </source>
</reference>
<evidence type="ECO:0000313" key="1">
    <source>
        <dbReference type="EMBL" id="MDC7788954.1"/>
    </source>
</evidence>
<reference evidence="1" key="2">
    <citation type="submission" date="2023-02" db="EMBL/GenBank/DDBJ databases">
        <authorList>
            <person name="Rayyan A."/>
            <person name="Meyer T."/>
            <person name="Kyndt J.A."/>
        </authorList>
    </citation>
    <scope>NUCLEOTIDE SEQUENCE</scope>
    <source>
        <strain evidence="1">DSM 9987</strain>
    </source>
</reference>
<proteinExistence type="predicted"/>
<protein>
    <recommendedName>
        <fullName evidence="3">SGNH hydrolase-type esterase domain-containing protein</fullName>
    </recommendedName>
</protein>
<dbReference type="Gene3D" id="3.40.50.1110">
    <property type="entry name" value="SGNH hydrolase"/>
    <property type="match status" value="1"/>
</dbReference>
<evidence type="ECO:0008006" key="3">
    <source>
        <dbReference type="Google" id="ProtNLM"/>
    </source>
</evidence>
<evidence type="ECO:0000313" key="2">
    <source>
        <dbReference type="Proteomes" id="UP001165652"/>
    </source>
</evidence>
<organism evidence="1 2">
    <name type="scientific">Rhodoplanes tepidamans</name>
    <name type="common">Rhodoplanes cryptolactis</name>
    <dbReference type="NCBI Taxonomy" id="200616"/>
    <lineage>
        <taxon>Bacteria</taxon>
        <taxon>Pseudomonadati</taxon>
        <taxon>Pseudomonadota</taxon>
        <taxon>Alphaproteobacteria</taxon>
        <taxon>Hyphomicrobiales</taxon>
        <taxon>Nitrobacteraceae</taxon>
        <taxon>Rhodoplanes</taxon>
    </lineage>
</organism>